<gene>
    <name evidence="5" type="ORF">QX249_12340</name>
</gene>
<dbReference type="AlphaFoldDB" id="A0AAW8PZQ0"/>
<evidence type="ECO:0000259" key="4">
    <source>
        <dbReference type="SMART" id="SM00563"/>
    </source>
</evidence>
<evidence type="ECO:0000313" key="5">
    <source>
        <dbReference type="EMBL" id="MDS1821452.1"/>
    </source>
</evidence>
<dbReference type="CDD" id="cd07989">
    <property type="entry name" value="LPLAT_AGPAT-like"/>
    <property type="match status" value="1"/>
</dbReference>
<dbReference type="EMBL" id="JAUHGG010000003">
    <property type="protein sequence ID" value="MDS1821452.1"/>
    <property type="molecule type" value="Genomic_DNA"/>
</dbReference>
<accession>A0AAW8PZQ0</accession>
<dbReference type="PANTHER" id="PTHR10434:SF15">
    <property type="entry name" value="PHOSPHOLIPID_GLYCEROL ACYLTRANSFERASE DOMAIN-CONTAINING PROTEIN"/>
    <property type="match status" value="1"/>
</dbReference>
<evidence type="ECO:0000256" key="2">
    <source>
        <dbReference type="ARBA" id="ARBA00022679"/>
    </source>
</evidence>
<name>A0AAW8PZQ0_VIBPH</name>
<comment type="pathway">
    <text evidence="1">Lipid metabolism.</text>
</comment>
<dbReference type="GO" id="GO:0006654">
    <property type="term" value="P:phosphatidic acid biosynthetic process"/>
    <property type="evidence" value="ECO:0007669"/>
    <property type="project" value="TreeGrafter"/>
</dbReference>
<evidence type="ECO:0000256" key="1">
    <source>
        <dbReference type="ARBA" id="ARBA00005189"/>
    </source>
</evidence>
<keyword evidence="2" id="KW-0808">Transferase</keyword>
<proteinExistence type="predicted"/>
<dbReference type="RefSeq" id="WP_311020342.1">
    <property type="nucleotide sequence ID" value="NZ_JAUHGG010000003.1"/>
</dbReference>
<dbReference type="Pfam" id="PF01553">
    <property type="entry name" value="Acyltransferase"/>
    <property type="match status" value="1"/>
</dbReference>
<evidence type="ECO:0000256" key="3">
    <source>
        <dbReference type="ARBA" id="ARBA00023315"/>
    </source>
</evidence>
<comment type="caution">
    <text evidence="5">The sequence shown here is derived from an EMBL/GenBank/DDBJ whole genome shotgun (WGS) entry which is preliminary data.</text>
</comment>
<dbReference type="SMART" id="SM00563">
    <property type="entry name" value="PlsC"/>
    <property type="match status" value="1"/>
</dbReference>
<evidence type="ECO:0000313" key="6">
    <source>
        <dbReference type="Proteomes" id="UP001253193"/>
    </source>
</evidence>
<dbReference type="PANTHER" id="PTHR10434">
    <property type="entry name" value="1-ACYL-SN-GLYCEROL-3-PHOSPHATE ACYLTRANSFERASE"/>
    <property type="match status" value="1"/>
</dbReference>
<dbReference type="SUPFAM" id="SSF69593">
    <property type="entry name" value="Glycerol-3-phosphate (1)-acyltransferase"/>
    <property type="match status" value="1"/>
</dbReference>
<dbReference type="InterPro" id="IPR002123">
    <property type="entry name" value="Plipid/glycerol_acylTrfase"/>
</dbReference>
<keyword evidence="3 5" id="KW-0012">Acyltransferase</keyword>
<feature type="domain" description="Phospholipid/glycerol acyltransferase" evidence="4">
    <location>
        <begin position="33"/>
        <end position="149"/>
    </location>
</feature>
<protein>
    <submittedName>
        <fullName evidence="5">1-acyl-sn-glycerol-3-phosphate acyltransferase</fullName>
    </submittedName>
</protein>
<dbReference type="GO" id="GO:0003841">
    <property type="term" value="F:1-acylglycerol-3-phosphate O-acyltransferase activity"/>
    <property type="evidence" value="ECO:0007669"/>
    <property type="project" value="TreeGrafter"/>
</dbReference>
<sequence length="198" mass="22335">MYKLAHYLSKLIVKLLYRINANGISGIPDEGAAVIAPNHVSYIDALLILAISKRPARFVMWYKIYENKFLNWFFKRAGIIPIASPKESMKYFKAAFDEIEKALSNGELVVFFPEGAITYDGNLQEIKGGIEHVIKKSPVPVIPVGLTGVYGSYFSRSKRKPLLGKWLRKLDVKVGEPIQPSELSRSKVYDSLRKLTSN</sequence>
<organism evidence="5 6">
    <name type="scientific">Vibrio parahaemolyticus</name>
    <dbReference type="NCBI Taxonomy" id="670"/>
    <lineage>
        <taxon>Bacteria</taxon>
        <taxon>Pseudomonadati</taxon>
        <taxon>Pseudomonadota</taxon>
        <taxon>Gammaproteobacteria</taxon>
        <taxon>Vibrionales</taxon>
        <taxon>Vibrionaceae</taxon>
        <taxon>Vibrio</taxon>
    </lineage>
</organism>
<dbReference type="Proteomes" id="UP001253193">
    <property type="component" value="Unassembled WGS sequence"/>
</dbReference>
<reference evidence="5" key="1">
    <citation type="submission" date="2023-06" db="EMBL/GenBank/DDBJ databases">
        <title>Genomic Diversity of Vibrio spp. and Metagenomic Analysis of Pathogens in Florida Gulf Coastal Waters Following Hurricane Ian.</title>
        <authorList>
            <person name="Brumfield K.D."/>
        </authorList>
    </citation>
    <scope>NUCLEOTIDE SEQUENCE</scope>
    <source>
        <strain evidence="5">WBS2B-138</strain>
    </source>
</reference>